<comment type="caution">
    <text evidence="1">The sequence shown here is derived from an EMBL/GenBank/DDBJ whole genome shotgun (WGS) entry which is preliminary data.</text>
</comment>
<organism evidence="1 2">
    <name type="scientific">Cetraspora pellucida</name>
    <dbReference type="NCBI Taxonomy" id="1433469"/>
    <lineage>
        <taxon>Eukaryota</taxon>
        <taxon>Fungi</taxon>
        <taxon>Fungi incertae sedis</taxon>
        <taxon>Mucoromycota</taxon>
        <taxon>Glomeromycotina</taxon>
        <taxon>Glomeromycetes</taxon>
        <taxon>Diversisporales</taxon>
        <taxon>Gigasporaceae</taxon>
        <taxon>Cetraspora</taxon>
    </lineage>
</organism>
<reference evidence="1" key="1">
    <citation type="submission" date="2021-06" db="EMBL/GenBank/DDBJ databases">
        <authorList>
            <person name="Kallberg Y."/>
            <person name="Tangrot J."/>
            <person name="Rosling A."/>
        </authorList>
    </citation>
    <scope>NUCLEOTIDE SEQUENCE</scope>
    <source>
        <strain evidence="1">28 12/20/2015</strain>
    </source>
</reference>
<dbReference type="Proteomes" id="UP000789366">
    <property type="component" value="Unassembled WGS sequence"/>
</dbReference>
<sequence length="228" mass="26204">MSFNEYKILEIEDLEYNEQMIDLTSLNDATQSVNQVNLTNNLPQTEVLPWIASTKMKEIMTEFENTILTQFSCVLCFICSKLMYPKKSMWIQQNPNVSYPLANYIPLVANPILPPNRITICLLYKSNPNRNYPPYLVPTPPEIESVALAKYKYLLLIFLQCTLDRTSSANPFSEYRLLVSTMNYSQNFHLLSMYSGLLAQSIYTSIFTNTFTIFESKSSASCSHSFNN</sequence>
<name>A0ACA9LQG7_9GLOM</name>
<proteinExistence type="predicted"/>
<dbReference type="EMBL" id="CAJVPW010004392">
    <property type="protein sequence ID" value="CAG8539952.1"/>
    <property type="molecule type" value="Genomic_DNA"/>
</dbReference>
<gene>
    <name evidence="1" type="ORF">SPELUC_LOCUS4759</name>
</gene>
<evidence type="ECO:0000313" key="2">
    <source>
        <dbReference type="Proteomes" id="UP000789366"/>
    </source>
</evidence>
<protein>
    <submittedName>
        <fullName evidence="1">3584_t:CDS:1</fullName>
    </submittedName>
</protein>
<keyword evidence="2" id="KW-1185">Reference proteome</keyword>
<accession>A0ACA9LQG7</accession>
<evidence type="ECO:0000313" key="1">
    <source>
        <dbReference type="EMBL" id="CAG8539952.1"/>
    </source>
</evidence>